<dbReference type="EMBL" id="KK034896">
    <property type="protein sequence ID" value="EXL63675.1"/>
    <property type="molecule type" value="Genomic_DNA"/>
</dbReference>
<reference evidence="1" key="1">
    <citation type="submission" date="2011-11" db="EMBL/GenBank/DDBJ databases">
        <title>The Genome Sequence of Fusarium oxysporum PHW808.</title>
        <authorList>
            <consortium name="The Broad Institute Genome Sequencing Platform"/>
            <person name="Ma L.-J."/>
            <person name="Gale L.R."/>
            <person name="Schwartz D.C."/>
            <person name="Zhou S."/>
            <person name="Corby-Kistler H."/>
            <person name="Young S.K."/>
            <person name="Zeng Q."/>
            <person name="Gargeya S."/>
            <person name="Fitzgerald M."/>
            <person name="Haas B."/>
            <person name="Abouelleil A."/>
            <person name="Alvarado L."/>
            <person name="Arachchi H.M."/>
            <person name="Berlin A."/>
            <person name="Brown A."/>
            <person name="Chapman S.B."/>
            <person name="Chen Z."/>
            <person name="Dunbar C."/>
            <person name="Freedman E."/>
            <person name="Gearin G."/>
            <person name="Goldberg J."/>
            <person name="Griggs A."/>
            <person name="Gujja S."/>
            <person name="Heiman D."/>
            <person name="Howarth C."/>
            <person name="Larson L."/>
            <person name="Lui A."/>
            <person name="MacDonald P.J.P."/>
            <person name="Montmayeur A."/>
            <person name="Murphy C."/>
            <person name="Neiman D."/>
            <person name="Pearson M."/>
            <person name="Priest M."/>
            <person name="Roberts A."/>
            <person name="Saif S."/>
            <person name="Shea T."/>
            <person name="Shenoy N."/>
            <person name="Sisk P."/>
            <person name="Stolte C."/>
            <person name="Sykes S."/>
            <person name="Wortman J."/>
            <person name="Nusbaum C."/>
            <person name="Birren B."/>
        </authorList>
    </citation>
    <scope>NUCLEOTIDE SEQUENCE [LARGE SCALE GENOMIC DNA]</scope>
    <source>
        <strain evidence="1">54008</strain>
    </source>
</reference>
<accession>X0GUS8</accession>
<gene>
    <name evidence="1" type="ORF">FOPG_20052</name>
</gene>
<protein>
    <submittedName>
        <fullName evidence="1">Uncharacterized protein</fullName>
    </submittedName>
</protein>
<reference evidence="1" key="2">
    <citation type="submission" date="2014-03" db="EMBL/GenBank/DDBJ databases">
        <title>The Genome Annotation of Fusarium oxysporum PHW808.</title>
        <authorList>
            <consortium name="The Broad Institute Genomics Platform"/>
            <person name="Ma L.-J."/>
            <person name="Corby-Kistler H."/>
            <person name="Broz K."/>
            <person name="Gale L.R."/>
            <person name="Jonkers W."/>
            <person name="O'Donnell K."/>
            <person name="Ploetz R."/>
            <person name="Steinberg C."/>
            <person name="Schwartz D.C."/>
            <person name="VanEtten H."/>
            <person name="Zhou S."/>
            <person name="Young S.K."/>
            <person name="Zeng Q."/>
            <person name="Gargeya S."/>
            <person name="Fitzgerald M."/>
            <person name="Abouelleil A."/>
            <person name="Alvarado L."/>
            <person name="Chapman S.B."/>
            <person name="Gainer-Dewar J."/>
            <person name="Goldberg J."/>
            <person name="Griggs A."/>
            <person name="Gujja S."/>
            <person name="Hansen M."/>
            <person name="Howarth C."/>
            <person name="Imamovic A."/>
            <person name="Ireland A."/>
            <person name="Larimer J."/>
            <person name="McCowan C."/>
            <person name="Murphy C."/>
            <person name="Pearson M."/>
            <person name="Poon T.W."/>
            <person name="Priest M."/>
            <person name="Roberts A."/>
            <person name="Saif S."/>
            <person name="Shea T."/>
            <person name="Sykes S."/>
            <person name="Wortman J."/>
            <person name="Nusbaum C."/>
            <person name="Birren B."/>
        </authorList>
    </citation>
    <scope>NUCLEOTIDE SEQUENCE</scope>
    <source>
        <strain evidence="1">54008</strain>
    </source>
</reference>
<evidence type="ECO:0000313" key="1">
    <source>
        <dbReference type="EMBL" id="EXL63675.1"/>
    </source>
</evidence>
<dbReference type="HOGENOM" id="CLU_3160051_0_0_1"/>
<sequence>MKYLPCRSSLARSLTSYIGHTQSEGITPDRLSKEAGTCAWIQTSCIPL</sequence>
<dbReference type="AlphaFoldDB" id="X0GUS8"/>
<proteinExistence type="predicted"/>
<name>X0GUS8_FUSOX</name>
<organism evidence="1">
    <name type="scientific">Fusarium oxysporum f. sp. conglutinans race 2 54008</name>
    <dbReference type="NCBI Taxonomy" id="1089457"/>
    <lineage>
        <taxon>Eukaryota</taxon>
        <taxon>Fungi</taxon>
        <taxon>Dikarya</taxon>
        <taxon>Ascomycota</taxon>
        <taxon>Pezizomycotina</taxon>
        <taxon>Sordariomycetes</taxon>
        <taxon>Hypocreomycetidae</taxon>
        <taxon>Hypocreales</taxon>
        <taxon>Nectriaceae</taxon>
        <taxon>Fusarium</taxon>
        <taxon>Fusarium oxysporum species complex</taxon>
    </lineage>
</organism>
<dbReference type="Proteomes" id="UP000030676">
    <property type="component" value="Unassembled WGS sequence"/>
</dbReference>